<name>A0A016UPZ4_9BILA</name>
<gene>
    <name evidence="2" type="primary">Acey_s0032.g2582</name>
    <name evidence="2" type="ORF">Y032_0032g2582</name>
</gene>
<keyword evidence="3" id="KW-1185">Reference proteome</keyword>
<organism evidence="2 3">
    <name type="scientific">Ancylostoma ceylanicum</name>
    <dbReference type="NCBI Taxonomy" id="53326"/>
    <lineage>
        <taxon>Eukaryota</taxon>
        <taxon>Metazoa</taxon>
        <taxon>Ecdysozoa</taxon>
        <taxon>Nematoda</taxon>
        <taxon>Chromadorea</taxon>
        <taxon>Rhabditida</taxon>
        <taxon>Rhabditina</taxon>
        <taxon>Rhabditomorpha</taxon>
        <taxon>Strongyloidea</taxon>
        <taxon>Ancylostomatidae</taxon>
        <taxon>Ancylostomatinae</taxon>
        <taxon>Ancylostoma</taxon>
    </lineage>
</organism>
<protein>
    <submittedName>
        <fullName evidence="2">Uncharacterized protein</fullName>
    </submittedName>
</protein>
<feature type="region of interest" description="Disordered" evidence="1">
    <location>
        <begin position="140"/>
        <end position="170"/>
    </location>
</feature>
<feature type="region of interest" description="Disordered" evidence="1">
    <location>
        <begin position="25"/>
        <end position="59"/>
    </location>
</feature>
<dbReference type="EMBL" id="JARK01001368">
    <property type="protein sequence ID" value="EYC16942.1"/>
    <property type="molecule type" value="Genomic_DNA"/>
</dbReference>
<evidence type="ECO:0000313" key="2">
    <source>
        <dbReference type="EMBL" id="EYC16942.1"/>
    </source>
</evidence>
<dbReference type="AlphaFoldDB" id="A0A016UPZ4"/>
<accession>A0A016UPZ4</accession>
<proteinExistence type="predicted"/>
<evidence type="ECO:0000313" key="3">
    <source>
        <dbReference type="Proteomes" id="UP000024635"/>
    </source>
</evidence>
<comment type="caution">
    <text evidence="2">The sequence shown here is derived from an EMBL/GenBank/DDBJ whole genome shotgun (WGS) entry which is preliminary data.</text>
</comment>
<dbReference type="Proteomes" id="UP000024635">
    <property type="component" value="Unassembled WGS sequence"/>
</dbReference>
<reference evidence="3" key="1">
    <citation type="journal article" date="2015" name="Nat. Genet.">
        <title>The genome and transcriptome of the zoonotic hookworm Ancylostoma ceylanicum identify infection-specific gene families.</title>
        <authorList>
            <person name="Schwarz E.M."/>
            <person name="Hu Y."/>
            <person name="Antoshechkin I."/>
            <person name="Miller M.M."/>
            <person name="Sternberg P.W."/>
            <person name="Aroian R.V."/>
        </authorList>
    </citation>
    <scope>NUCLEOTIDE SEQUENCE</scope>
    <source>
        <strain evidence="3">HY135</strain>
    </source>
</reference>
<sequence>MNPQISVLDPEFPVAVLNFWCHNSEDSRSTPVPKGTQTGIHETGKDTGSGVITSRAQSAGGTRWIRDVEEIEKAESEDQKKDKTEVLKKSLKRRLTTVVGADSDASIFGLADAYEKVDAVVDQSDEFGKAVAEHLKKTAAMKPSEAKRRRRAEQPFPRGGYPTGTMIPAGSLHQFPTFSQAVQQFPGPQSQ</sequence>
<evidence type="ECO:0000256" key="1">
    <source>
        <dbReference type="SAM" id="MobiDB-lite"/>
    </source>
</evidence>
<feature type="compositionally biased region" description="Polar residues" evidence="1">
    <location>
        <begin position="50"/>
        <end position="59"/>
    </location>
</feature>